<keyword evidence="1" id="KW-0732">Signal</keyword>
<sequence length="138" mass="16122">MWLALILALFPLSSQLYPGDIMEMCKDPMYMGDKNCNETASVRYYLDVKSSECYAFKYTGCGGNRNNFKTKLKCQHSCIYMRHELIAFGRGRKIQSTGRKRLACDSDKKCPEGLTCMKIWKDYEEYYCVTDEDRKKHT</sequence>
<dbReference type="PROSITE" id="PS50279">
    <property type="entry name" value="BPTI_KUNITZ_2"/>
    <property type="match status" value="1"/>
</dbReference>
<proteinExistence type="predicted"/>
<dbReference type="InterPro" id="IPR020901">
    <property type="entry name" value="Prtase_inh_Kunz-CS"/>
</dbReference>
<dbReference type="Gene3D" id="4.10.410.10">
    <property type="entry name" value="Pancreatic trypsin inhibitor Kunitz domain"/>
    <property type="match status" value="1"/>
</dbReference>
<name>A0A0B1SS97_OESDE</name>
<dbReference type="PANTHER" id="PTHR47248:SF7">
    <property type="entry name" value="BPTI_KUNITZ INHIBITOR DOMAIN-CONTAINING PROTEIN"/>
    <property type="match status" value="1"/>
</dbReference>
<feature type="signal peptide" evidence="1">
    <location>
        <begin position="1"/>
        <end position="15"/>
    </location>
</feature>
<organism evidence="3 4">
    <name type="scientific">Oesophagostomum dentatum</name>
    <name type="common">Nodular worm</name>
    <dbReference type="NCBI Taxonomy" id="61180"/>
    <lineage>
        <taxon>Eukaryota</taxon>
        <taxon>Metazoa</taxon>
        <taxon>Ecdysozoa</taxon>
        <taxon>Nematoda</taxon>
        <taxon>Chromadorea</taxon>
        <taxon>Rhabditida</taxon>
        <taxon>Rhabditina</taxon>
        <taxon>Rhabditomorpha</taxon>
        <taxon>Strongyloidea</taxon>
        <taxon>Strongylidae</taxon>
        <taxon>Oesophagostomum</taxon>
    </lineage>
</organism>
<evidence type="ECO:0000313" key="4">
    <source>
        <dbReference type="Proteomes" id="UP000053660"/>
    </source>
</evidence>
<dbReference type="OrthoDB" id="5860548at2759"/>
<protein>
    <submittedName>
        <fullName evidence="3">Kunitz/Bovine pancreatic trypsin inhibitor domain protein</fullName>
    </submittedName>
</protein>
<dbReference type="CDD" id="cd00109">
    <property type="entry name" value="Kunitz-type"/>
    <property type="match status" value="1"/>
</dbReference>
<dbReference type="EMBL" id="KN556365">
    <property type="protein sequence ID" value="KHJ88143.1"/>
    <property type="molecule type" value="Genomic_DNA"/>
</dbReference>
<gene>
    <name evidence="3" type="ORF">OESDEN_12067</name>
</gene>
<dbReference type="SUPFAM" id="SSF57362">
    <property type="entry name" value="BPTI-like"/>
    <property type="match status" value="1"/>
</dbReference>
<evidence type="ECO:0000259" key="2">
    <source>
        <dbReference type="PROSITE" id="PS50279"/>
    </source>
</evidence>
<dbReference type="InterPro" id="IPR052861">
    <property type="entry name" value="BPTI/Kunitz_domain"/>
</dbReference>
<keyword evidence="4" id="KW-1185">Reference proteome</keyword>
<evidence type="ECO:0000256" key="1">
    <source>
        <dbReference type="SAM" id="SignalP"/>
    </source>
</evidence>
<dbReference type="AlphaFoldDB" id="A0A0B1SS97"/>
<dbReference type="PANTHER" id="PTHR47248">
    <property type="entry name" value="PROTEIN CBG06772"/>
    <property type="match status" value="1"/>
</dbReference>
<dbReference type="Proteomes" id="UP000053660">
    <property type="component" value="Unassembled WGS sequence"/>
</dbReference>
<accession>A0A0B1SS97</accession>
<dbReference type="InterPro" id="IPR002223">
    <property type="entry name" value="Kunitz_BPTI"/>
</dbReference>
<dbReference type="GO" id="GO:0004867">
    <property type="term" value="F:serine-type endopeptidase inhibitor activity"/>
    <property type="evidence" value="ECO:0007669"/>
    <property type="project" value="InterPro"/>
</dbReference>
<dbReference type="PROSITE" id="PS00280">
    <property type="entry name" value="BPTI_KUNITZ_1"/>
    <property type="match status" value="1"/>
</dbReference>
<reference evidence="3 4" key="1">
    <citation type="submission" date="2014-03" db="EMBL/GenBank/DDBJ databases">
        <title>Draft genome of the hookworm Oesophagostomum dentatum.</title>
        <authorList>
            <person name="Mitreva M."/>
        </authorList>
    </citation>
    <scope>NUCLEOTIDE SEQUENCE [LARGE SCALE GENOMIC DNA]</scope>
    <source>
        <strain evidence="3 4">OD-Hann</strain>
    </source>
</reference>
<dbReference type="Pfam" id="PF00014">
    <property type="entry name" value="Kunitz_BPTI"/>
    <property type="match status" value="1"/>
</dbReference>
<dbReference type="InterPro" id="IPR036880">
    <property type="entry name" value="Kunitz_BPTI_sf"/>
</dbReference>
<feature type="chain" id="PRO_5012972129" evidence="1">
    <location>
        <begin position="16"/>
        <end position="138"/>
    </location>
</feature>
<evidence type="ECO:0000313" key="3">
    <source>
        <dbReference type="EMBL" id="KHJ88143.1"/>
    </source>
</evidence>
<dbReference type="SMART" id="SM00131">
    <property type="entry name" value="KU"/>
    <property type="match status" value="1"/>
</dbReference>
<feature type="domain" description="BPTI/Kunitz inhibitor" evidence="2">
    <location>
        <begin position="25"/>
        <end position="78"/>
    </location>
</feature>
<dbReference type="PRINTS" id="PR00759">
    <property type="entry name" value="BASICPTASE"/>
</dbReference>